<evidence type="ECO:0000313" key="1">
    <source>
        <dbReference type="EMBL" id="SEG98653.1"/>
    </source>
</evidence>
<dbReference type="InterPro" id="IPR038468">
    <property type="entry name" value="MmpS_C"/>
</dbReference>
<dbReference type="EMBL" id="FNVB01000021">
    <property type="protein sequence ID" value="SEG98653.1"/>
    <property type="molecule type" value="Genomic_DNA"/>
</dbReference>
<dbReference type="Proteomes" id="UP000236729">
    <property type="component" value="Unassembled WGS sequence"/>
</dbReference>
<organism evidence="1 4">
    <name type="scientific">Saccharopolyspora kobensis</name>
    <dbReference type="NCBI Taxonomy" id="146035"/>
    <lineage>
        <taxon>Bacteria</taxon>
        <taxon>Bacillati</taxon>
        <taxon>Actinomycetota</taxon>
        <taxon>Actinomycetes</taxon>
        <taxon>Pseudonocardiales</taxon>
        <taxon>Pseudonocardiaceae</taxon>
        <taxon>Saccharopolyspora</taxon>
    </lineage>
</organism>
<name>A0A1H6EMM9_9PSEU</name>
<evidence type="ECO:0000313" key="4">
    <source>
        <dbReference type="Proteomes" id="UP000236729"/>
    </source>
</evidence>
<accession>A0A1I1QPU9</accession>
<reference evidence="3 4" key="2">
    <citation type="submission" date="2016-10" db="EMBL/GenBank/DDBJ databases">
        <authorList>
            <person name="Varghese N."/>
            <person name="Submissions S."/>
        </authorList>
    </citation>
    <scope>NUCLEOTIDE SEQUENCE [LARGE SCALE GENOMIC DNA]</scope>
    <source>
        <strain evidence="4">ATCC 20501</strain>
        <strain evidence="2 3">CGMCC 4.3529</strain>
    </source>
</reference>
<reference evidence="1" key="1">
    <citation type="submission" date="2016-10" db="EMBL/GenBank/DDBJ databases">
        <authorList>
            <person name="de Groot N.N."/>
        </authorList>
    </citation>
    <scope>NUCLEOTIDE SEQUENCE [LARGE SCALE GENOMIC DNA]</scope>
    <source>
        <strain evidence="1">ATCC 20501</strain>
    </source>
</reference>
<dbReference type="AlphaFoldDB" id="A0A1H6EMM9"/>
<keyword evidence="3" id="KW-1185">Reference proteome</keyword>
<evidence type="ECO:0000313" key="2">
    <source>
        <dbReference type="EMBL" id="SFD24131.1"/>
    </source>
</evidence>
<dbReference type="EMBL" id="FOME01000003">
    <property type="protein sequence ID" value="SFD24131.1"/>
    <property type="molecule type" value="Genomic_DNA"/>
</dbReference>
<accession>A0A1H6EMM9</accession>
<protein>
    <submittedName>
        <fullName evidence="1">Membrane protein</fullName>
    </submittedName>
</protein>
<dbReference type="Gene3D" id="2.60.40.2880">
    <property type="entry name" value="MmpS1-5, C-terminal soluble domain"/>
    <property type="match status" value="1"/>
</dbReference>
<dbReference type="Proteomes" id="UP000199690">
    <property type="component" value="Unassembled WGS sequence"/>
</dbReference>
<proteinExistence type="predicted"/>
<evidence type="ECO:0000313" key="3">
    <source>
        <dbReference type="Proteomes" id="UP000199690"/>
    </source>
</evidence>
<gene>
    <name evidence="1" type="ORF">SAMN02982929_07172</name>
    <name evidence="2" type="ORF">SAMN05216506_103197</name>
</gene>
<sequence>MPSYHVVSSASPRAAVKARRVRNLVALLVLGFVAVIGSGCAIPPPATNSPAGNAGGGSTVEIIGSGEAMVTITAGGTSSNTVQLPHTAELPEGFASVSVNRSPSVESYMNGKPDTAEIRCRIVRDGKVVDEQSASGEFAMVTCNKFM</sequence>